<evidence type="ECO:0000313" key="7">
    <source>
        <dbReference type="Proteomes" id="UP001303946"/>
    </source>
</evidence>
<dbReference type="EMBL" id="CP136336">
    <property type="protein sequence ID" value="WOB09749.1"/>
    <property type="molecule type" value="Genomic_DNA"/>
</dbReference>
<name>A0ABZ0D4X1_9BURK</name>
<evidence type="ECO:0000256" key="2">
    <source>
        <dbReference type="ARBA" id="ARBA00022963"/>
    </source>
</evidence>
<keyword evidence="2 4" id="KW-0442">Lipid degradation</keyword>
<dbReference type="PANTHER" id="PTHR14226:SF78">
    <property type="entry name" value="SLR0060 PROTEIN"/>
    <property type="match status" value="1"/>
</dbReference>
<dbReference type="RefSeq" id="WP_316702622.1">
    <property type="nucleotide sequence ID" value="NZ_CP136336.1"/>
</dbReference>
<dbReference type="Proteomes" id="UP001303946">
    <property type="component" value="Chromosome"/>
</dbReference>
<dbReference type="Gene3D" id="3.40.1090.10">
    <property type="entry name" value="Cytosolic phospholipase A2 catalytic domain"/>
    <property type="match status" value="2"/>
</dbReference>
<gene>
    <name evidence="6" type="ORF">RXV79_06710</name>
</gene>
<dbReference type="SUPFAM" id="SSF52151">
    <property type="entry name" value="FabD/lysophospholipase-like"/>
    <property type="match status" value="1"/>
</dbReference>
<feature type="short sequence motif" description="GXSXG" evidence="4">
    <location>
        <begin position="46"/>
        <end position="50"/>
    </location>
</feature>
<keyword evidence="3 4" id="KW-0443">Lipid metabolism</keyword>
<dbReference type="Pfam" id="PF01734">
    <property type="entry name" value="Patatin"/>
    <property type="match status" value="1"/>
</dbReference>
<dbReference type="InterPro" id="IPR050301">
    <property type="entry name" value="NTE"/>
</dbReference>
<protein>
    <submittedName>
        <fullName evidence="6">Patatin-like phospholipase family protein</fullName>
    </submittedName>
</protein>
<proteinExistence type="predicted"/>
<dbReference type="PROSITE" id="PS51635">
    <property type="entry name" value="PNPLA"/>
    <property type="match status" value="1"/>
</dbReference>
<feature type="domain" description="PNPLA" evidence="5">
    <location>
        <begin position="14"/>
        <end position="207"/>
    </location>
</feature>
<evidence type="ECO:0000313" key="6">
    <source>
        <dbReference type="EMBL" id="WOB09749.1"/>
    </source>
</evidence>
<evidence type="ECO:0000256" key="1">
    <source>
        <dbReference type="ARBA" id="ARBA00022801"/>
    </source>
</evidence>
<organism evidence="6 7">
    <name type="scientific">Piscinibacter gummiphilus</name>
    <dbReference type="NCBI Taxonomy" id="946333"/>
    <lineage>
        <taxon>Bacteria</taxon>
        <taxon>Pseudomonadati</taxon>
        <taxon>Pseudomonadota</taxon>
        <taxon>Betaproteobacteria</taxon>
        <taxon>Burkholderiales</taxon>
        <taxon>Sphaerotilaceae</taxon>
        <taxon>Piscinibacter</taxon>
    </lineage>
</organism>
<dbReference type="InterPro" id="IPR016035">
    <property type="entry name" value="Acyl_Trfase/lysoPLipase"/>
</dbReference>
<accession>A0ABZ0D4X1</accession>
<feature type="short sequence motif" description="GXGXXG" evidence="4">
    <location>
        <begin position="18"/>
        <end position="23"/>
    </location>
</feature>
<keyword evidence="7" id="KW-1185">Reference proteome</keyword>
<reference evidence="6 7" key="1">
    <citation type="submission" date="2023-10" db="EMBL/GenBank/DDBJ databases">
        <title>Bacteria for the degradation of biodegradable plastic PBAT(Polybutylene adipate terephthalate).</title>
        <authorList>
            <person name="Weon H.-Y."/>
            <person name="Yeon J."/>
        </authorList>
    </citation>
    <scope>NUCLEOTIDE SEQUENCE [LARGE SCALE GENOMIC DNA]</scope>
    <source>
        <strain evidence="6 7">SBD 7-3</strain>
    </source>
</reference>
<evidence type="ECO:0000259" key="5">
    <source>
        <dbReference type="PROSITE" id="PS51635"/>
    </source>
</evidence>
<feature type="active site" description="Nucleophile" evidence="4">
    <location>
        <position position="48"/>
    </location>
</feature>
<evidence type="ECO:0000256" key="3">
    <source>
        <dbReference type="ARBA" id="ARBA00023098"/>
    </source>
</evidence>
<sequence length="343" mass="37140">MPLIPRLKTPSLGLALQGGGAHGAFTWGVLDCLLEAGHFHITAISGTSAGAMNAIALADGWRRGGPDGARDALSRFWTAIGTRVPFDLLTSGDAARPGLNAAARALMHWTRLLSPYQFNPLGTNPLREVLQEQIDFEGLRAASPMALHIAATHANTGRLRLFEAHELSVDAALASACLPTLHHAVVIDGEPYWDGGYSANPALFPLVRSGIDEPLIVSLTPLRYTRTPVSADEIQARALEFAFNATFLREARTLAEACAEARQSRWPFIGALERRLRRLHLHLIDAHDELGELAGETRLIAHLPFLENLRDLGRARAGRWLDAHAGDVGHRSSIDLAALYAPV</sequence>
<dbReference type="PANTHER" id="PTHR14226">
    <property type="entry name" value="NEUROPATHY TARGET ESTERASE/SWISS CHEESE D.MELANOGASTER"/>
    <property type="match status" value="1"/>
</dbReference>
<evidence type="ECO:0000256" key="4">
    <source>
        <dbReference type="PROSITE-ProRule" id="PRU01161"/>
    </source>
</evidence>
<feature type="active site" description="Proton acceptor" evidence="4">
    <location>
        <position position="194"/>
    </location>
</feature>
<dbReference type="InterPro" id="IPR002641">
    <property type="entry name" value="PNPLA_dom"/>
</dbReference>
<keyword evidence="1 4" id="KW-0378">Hydrolase</keyword>
<feature type="short sequence motif" description="DGA/G" evidence="4">
    <location>
        <begin position="194"/>
        <end position="196"/>
    </location>
</feature>